<name>A0ABY4IPR0_9MICO</name>
<feature type="transmembrane region" description="Helical" evidence="1">
    <location>
        <begin position="45"/>
        <end position="67"/>
    </location>
</feature>
<evidence type="ECO:0000313" key="3">
    <source>
        <dbReference type="Proteomes" id="UP000831963"/>
    </source>
</evidence>
<evidence type="ECO:0000256" key="1">
    <source>
        <dbReference type="SAM" id="Phobius"/>
    </source>
</evidence>
<evidence type="ECO:0000313" key="2">
    <source>
        <dbReference type="EMBL" id="UPL14037.1"/>
    </source>
</evidence>
<keyword evidence="3" id="KW-1185">Reference proteome</keyword>
<dbReference type="RefSeq" id="WP_247957179.1">
    <property type="nucleotide sequence ID" value="NZ_CP078077.1"/>
</dbReference>
<keyword evidence="1" id="KW-0812">Transmembrane</keyword>
<accession>A0ABY4IPR0</accession>
<sequence length="360" mass="39111">MELSELVREIESAHDPAAQARIERSRSTVMRGIAQPRPRRSRRRWVWGGTAAGTVTAGAIAATVIIAGTVSPLAAPPASAAAVAVLNDAAGAAMTSPDPVLAPGQYLRMRETYDLITLWDADLDPSDPVFGFSAAALDQSEGAVFQRSIRDLYVPSDRAGDWIIDDRQVNEVRDVFGDPATLPAFEAMVAEVGDRDADPGGLVALPGGIAKEGESWEPFRDEYATMPRDPEKLLEWFRERLAAYGDDDWIIFQNIGHFLSTDVMPAELRAATLHTVALLSGVEVARTDGSVTTLRMESHLDEGSEFGDLLVSEIDINTESGHIVGGREVYPHRPTDLLPAELPWVSWTVDFEIVDEAPQP</sequence>
<protein>
    <submittedName>
        <fullName evidence="2">Uncharacterized protein</fullName>
    </submittedName>
</protein>
<proteinExistence type="predicted"/>
<reference evidence="2 3" key="1">
    <citation type="submission" date="2021-06" db="EMBL/GenBank/DDBJ databases">
        <title>Genome-based taxonomic framework of Microbacterium strains isolated from marine environment, the description of four new species and reclassification of four preexisting species.</title>
        <authorList>
            <person name="Lee S.D."/>
            <person name="Kim S.-M."/>
            <person name="Byeon Y.-S."/>
            <person name="Yang H.L."/>
            <person name="Kim I.S."/>
        </authorList>
    </citation>
    <scope>NUCLEOTIDE SEQUENCE [LARGE SCALE GENOMIC DNA]</scope>
    <source>
        <strain evidence="2 3">SSW1-36</strain>
    </source>
</reference>
<keyword evidence="1" id="KW-1133">Transmembrane helix</keyword>
<organism evidence="2 3">
    <name type="scientific">Microbacterium galbinum</name>
    <dbReference type="NCBI Taxonomy" id="2851646"/>
    <lineage>
        <taxon>Bacteria</taxon>
        <taxon>Bacillati</taxon>
        <taxon>Actinomycetota</taxon>
        <taxon>Actinomycetes</taxon>
        <taxon>Micrococcales</taxon>
        <taxon>Microbacteriaceae</taxon>
        <taxon>Microbacterium</taxon>
    </lineage>
</organism>
<gene>
    <name evidence="2" type="ORF">KV396_05905</name>
</gene>
<dbReference type="Proteomes" id="UP000831963">
    <property type="component" value="Chromosome"/>
</dbReference>
<keyword evidence="1" id="KW-0472">Membrane</keyword>
<dbReference type="EMBL" id="CP078077">
    <property type="protein sequence ID" value="UPL14037.1"/>
    <property type="molecule type" value="Genomic_DNA"/>
</dbReference>